<organism evidence="1 2">
    <name type="scientific">Rossellomorea vietnamensis</name>
    <dbReference type="NCBI Taxonomy" id="218284"/>
    <lineage>
        <taxon>Bacteria</taxon>
        <taxon>Bacillati</taxon>
        <taxon>Bacillota</taxon>
        <taxon>Bacilli</taxon>
        <taxon>Bacillales</taxon>
        <taxon>Bacillaceae</taxon>
        <taxon>Rossellomorea</taxon>
    </lineage>
</organism>
<evidence type="ECO:0000313" key="1">
    <source>
        <dbReference type="EMBL" id="TYS17815.1"/>
    </source>
</evidence>
<accession>A0A5D4NU36</accession>
<protein>
    <submittedName>
        <fullName evidence="1">Aspartyl-phosphate phosphatase Spo0E family protein</fullName>
    </submittedName>
</protein>
<dbReference type="GO" id="GO:0043937">
    <property type="term" value="P:regulation of sporulation"/>
    <property type="evidence" value="ECO:0007669"/>
    <property type="project" value="InterPro"/>
</dbReference>
<gene>
    <name evidence="1" type="ORF">FZC78_08165</name>
</gene>
<dbReference type="Pfam" id="PF09388">
    <property type="entry name" value="SpoOE-like"/>
    <property type="match status" value="1"/>
</dbReference>
<dbReference type="InterPro" id="IPR037208">
    <property type="entry name" value="Spo0E-like_sf"/>
</dbReference>
<dbReference type="SUPFAM" id="SSF140500">
    <property type="entry name" value="BAS1536-like"/>
    <property type="match status" value="1"/>
</dbReference>
<dbReference type="GO" id="GO:0046983">
    <property type="term" value="F:protein dimerization activity"/>
    <property type="evidence" value="ECO:0007669"/>
    <property type="project" value="InterPro"/>
</dbReference>
<dbReference type="InterPro" id="IPR018540">
    <property type="entry name" value="Spo0E-like"/>
</dbReference>
<dbReference type="RefSeq" id="WP_148939209.1">
    <property type="nucleotide sequence ID" value="NZ_VTEI01000003.1"/>
</dbReference>
<comment type="caution">
    <text evidence="1">The sequence shown here is derived from an EMBL/GenBank/DDBJ whole genome shotgun (WGS) entry which is preliminary data.</text>
</comment>
<sequence length="59" mass="6842">MAFFILYFNINSPKYFCAIRNYGMTSEEAIQASQELDELLMKIQSAVPLHLNKRETKLA</sequence>
<dbReference type="OrthoDB" id="2973859at2"/>
<dbReference type="Gene3D" id="4.10.280.10">
    <property type="entry name" value="Helix-loop-helix DNA-binding domain"/>
    <property type="match status" value="1"/>
</dbReference>
<reference evidence="1 2" key="1">
    <citation type="submission" date="2019-08" db="EMBL/GenBank/DDBJ databases">
        <title>Bacillus genomes from the desert of Cuatro Cienegas, Coahuila.</title>
        <authorList>
            <person name="Olmedo-Alvarez G."/>
        </authorList>
    </citation>
    <scope>NUCLEOTIDE SEQUENCE [LARGE SCALE GENOMIC DNA]</scope>
    <source>
        <strain evidence="1 2">CH34_1T</strain>
    </source>
</reference>
<proteinExistence type="predicted"/>
<dbReference type="InterPro" id="IPR036638">
    <property type="entry name" value="HLH_DNA-bd_sf"/>
</dbReference>
<dbReference type="Proteomes" id="UP000322267">
    <property type="component" value="Unassembled WGS sequence"/>
</dbReference>
<dbReference type="AlphaFoldDB" id="A0A5D4NU36"/>
<evidence type="ECO:0000313" key="2">
    <source>
        <dbReference type="Proteomes" id="UP000322267"/>
    </source>
</evidence>
<dbReference type="EMBL" id="VTEI01000003">
    <property type="protein sequence ID" value="TYS17815.1"/>
    <property type="molecule type" value="Genomic_DNA"/>
</dbReference>
<name>A0A5D4NU36_9BACI</name>